<feature type="transmembrane region" description="Helical" evidence="1">
    <location>
        <begin position="106"/>
        <end position="129"/>
    </location>
</feature>
<feature type="transmembrane region" description="Helical" evidence="1">
    <location>
        <begin position="28"/>
        <end position="45"/>
    </location>
</feature>
<keyword evidence="1" id="KW-0812">Transmembrane</keyword>
<dbReference type="AlphaFoldDB" id="A0A0X8HDL3"/>
<name>A0A0X8HDL3_9GAMM</name>
<dbReference type="PATRIC" id="fig|507626.3.peg.1565"/>
<dbReference type="KEGG" id="hco:LOKO_01576"/>
<protein>
    <recommendedName>
        <fullName evidence="4">Glycosyltransferase RgtA/B/C/D-like domain-containing protein</fullName>
    </recommendedName>
</protein>
<evidence type="ECO:0000256" key="1">
    <source>
        <dbReference type="SAM" id="Phobius"/>
    </source>
</evidence>
<dbReference type="STRING" id="507626.LOKO_01576"/>
<feature type="transmembrane region" description="Helical" evidence="1">
    <location>
        <begin position="389"/>
        <end position="408"/>
    </location>
</feature>
<feature type="transmembrane region" description="Helical" evidence="1">
    <location>
        <begin position="358"/>
        <end position="383"/>
    </location>
</feature>
<dbReference type="RefSeq" id="WP_144439635.1">
    <property type="nucleotide sequence ID" value="NZ_CP014226.1"/>
</dbReference>
<sequence>MPEITFVFILFVLTAVYCLWMGTRHRWLLWPLLIAYTFRLFLFALDYTRIFRPPGATADAARFVSHAQHYASRDWQSLFDNIPLWHSSYYAWLGGVIQKVVGESSLFLLSTNFFFGHVVVAVTGIISYQLWGKRAAVVAALIMALYPFGAFNSILAMREEVAIMFFLMGLYFYVRWVAGKSLLGLLWGGLLFGVAVLLHPGWVSAFIGVAAYLFYFLYRNLFIDRPRLVTRLYAFKMLLSIGMLAFSLGMVTVGGGINLGKGIEVGGASEEGIGGAIEQRFSREALGGSAYPGFIAQGNPYTQPWLIPARVVYFHFSPFPWDIRSPRHLLGLVSSVLYWFLAWRVYRGWPQLKAREECVALLFIFGAVTFVFAIGVTNVGTAIRHKTKLLGLFVILAASSFTSFRVRFKRK</sequence>
<keyword evidence="1" id="KW-1133">Transmembrane helix</keyword>
<dbReference type="EMBL" id="CP014226">
    <property type="protein sequence ID" value="AMD00644.1"/>
    <property type="molecule type" value="Genomic_DNA"/>
</dbReference>
<feature type="transmembrane region" description="Helical" evidence="1">
    <location>
        <begin position="135"/>
        <end position="154"/>
    </location>
</feature>
<feature type="transmembrane region" description="Helical" evidence="1">
    <location>
        <begin position="328"/>
        <end position="346"/>
    </location>
</feature>
<evidence type="ECO:0000313" key="2">
    <source>
        <dbReference type="EMBL" id="AMD00644.1"/>
    </source>
</evidence>
<proteinExistence type="predicted"/>
<keyword evidence="1" id="KW-0472">Membrane</keyword>
<dbReference type="Proteomes" id="UP000063387">
    <property type="component" value="Chromosome"/>
</dbReference>
<reference evidence="2 3" key="2">
    <citation type="submission" date="2016-02" db="EMBL/GenBank/DDBJ databases">
        <authorList>
            <person name="Wen L."/>
            <person name="He K."/>
            <person name="Yang H."/>
        </authorList>
    </citation>
    <scope>NUCLEOTIDE SEQUENCE [LARGE SCALE GENOMIC DNA]</scope>
    <source>
        <strain evidence="2 3">AGD 8-3</strain>
    </source>
</reference>
<feature type="transmembrane region" description="Helical" evidence="1">
    <location>
        <begin position="190"/>
        <end position="217"/>
    </location>
</feature>
<organism evidence="2 3">
    <name type="scientific">Halomonas chromatireducens</name>
    <dbReference type="NCBI Taxonomy" id="507626"/>
    <lineage>
        <taxon>Bacteria</taxon>
        <taxon>Pseudomonadati</taxon>
        <taxon>Pseudomonadota</taxon>
        <taxon>Gammaproteobacteria</taxon>
        <taxon>Oceanospirillales</taxon>
        <taxon>Halomonadaceae</taxon>
        <taxon>Halomonas</taxon>
    </lineage>
</organism>
<evidence type="ECO:0000313" key="3">
    <source>
        <dbReference type="Proteomes" id="UP000063387"/>
    </source>
</evidence>
<evidence type="ECO:0008006" key="4">
    <source>
        <dbReference type="Google" id="ProtNLM"/>
    </source>
</evidence>
<feature type="transmembrane region" description="Helical" evidence="1">
    <location>
        <begin position="238"/>
        <end position="257"/>
    </location>
</feature>
<reference evidence="2 3" key="1">
    <citation type="journal article" date="2016" name="Genome Announc.">
        <title>Draft Genome Sequence of 'Halomonas chromatireducens' Strain AGD 8-3, a Haloalkaliphilic Chromate- and Selenite-Reducing Gammaproteobacterium.</title>
        <authorList>
            <person name="Sharko F.S."/>
            <person name="Shapovalova A.A."/>
            <person name="Tsygankova S.V."/>
            <person name="Komova A.V."/>
            <person name="Boulygina E.S."/>
            <person name="Teslyuk A.B."/>
            <person name="Gotovtsev P.M."/>
            <person name="Namsaraev Z.B."/>
            <person name="Khijniak T.V."/>
            <person name="Nedoluzhko A.V."/>
            <person name="Vasilov R.G."/>
        </authorList>
    </citation>
    <scope>NUCLEOTIDE SEQUENCE [LARGE SCALE GENOMIC DNA]</scope>
    <source>
        <strain evidence="2 3">AGD 8-3</strain>
    </source>
</reference>
<feature type="transmembrane region" description="Helical" evidence="1">
    <location>
        <begin position="161"/>
        <end position="178"/>
    </location>
</feature>
<keyword evidence="3" id="KW-1185">Reference proteome</keyword>
<gene>
    <name evidence="2" type="ORF">LOKO_01576</name>
</gene>
<accession>A0A0X8HDL3</accession>
<dbReference type="OrthoDB" id="5787206at2"/>